<keyword evidence="2" id="KW-1185">Reference proteome</keyword>
<proteinExistence type="predicted"/>
<evidence type="ECO:0000313" key="1">
    <source>
        <dbReference type="EMBL" id="KAK7327627.1"/>
    </source>
</evidence>
<evidence type="ECO:0000313" key="2">
    <source>
        <dbReference type="Proteomes" id="UP001367508"/>
    </source>
</evidence>
<reference evidence="1 2" key="1">
    <citation type="submission" date="2024-01" db="EMBL/GenBank/DDBJ databases">
        <title>The genomes of 5 underutilized Papilionoideae crops provide insights into root nodulation and disease resistanc.</title>
        <authorList>
            <person name="Jiang F."/>
        </authorList>
    </citation>
    <scope>NUCLEOTIDE SEQUENCE [LARGE SCALE GENOMIC DNA]</scope>
    <source>
        <strain evidence="1">LVBAO_FW01</strain>
        <tissue evidence="1">Leaves</tissue>
    </source>
</reference>
<dbReference type="Proteomes" id="UP001367508">
    <property type="component" value="Unassembled WGS sequence"/>
</dbReference>
<sequence length="126" mass="14677">MLMVPCGLKLRIHGLGWGEMMHDHGENGCQAYDNDLVEGAFLRFHFQNKNKKERERESTAGEKKTVVSCLFSTHFSPFQLFPFFFSLFALVRFIKVENADKTRAFCISLSPNEALELMKLFWVYFL</sequence>
<comment type="caution">
    <text evidence="1">The sequence shown here is derived from an EMBL/GenBank/DDBJ whole genome shotgun (WGS) entry which is preliminary data.</text>
</comment>
<dbReference type="AlphaFoldDB" id="A0AAN9L1H3"/>
<organism evidence="1 2">
    <name type="scientific">Canavalia gladiata</name>
    <name type="common">Sword bean</name>
    <name type="synonym">Dolichos gladiatus</name>
    <dbReference type="NCBI Taxonomy" id="3824"/>
    <lineage>
        <taxon>Eukaryota</taxon>
        <taxon>Viridiplantae</taxon>
        <taxon>Streptophyta</taxon>
        <taxon>Embryophyta</taxon>
        <taxon>Tracheophyta</taxon>
        <taxon>Spermatophyta</taxon>
        <taxon>Magnoliopsida</taxon>
        <taxon>eudicotyledons</taxon>
        <taxon>Gunneridae</taxon>
        <taxon>Pentapetalae</taxon>
        <taxon>rosids</taxon>
        <taxon>fabids</taxon>
        <taxon>Fabales</taxon>
        <taxon>Fabaceae</taxon>
        <taxon>Papilionoideae</taxon>
        <taxon>50 kb inversion clade</taxon>
        <taxon>NPAAA clade</taxon>
        <taxon>indigoferoid/millettioid clade</taxon>
        <taxon>Phaseoleae</taxon>
        <taxon>Canavalia</taxon>
    </lineage>
</organism>
<name>A0AAN9L1H3_CANGL</name>
<accession>A0AAN9L1H3</accession>
<protein>
    <submittedName>
        <fullName evidence="1">Uncharacterized protein</fullName>
    </submittedName>
</protein>
<gene>
    <name evidence="1" type="ORF">VNO77_21711</name>
</gene>
<dbReference type="EMBL" id="JAYMYQ010000005">
    <property type="protein sequence ID" value="KAK7327627.1"/>
    <property type="molecule type" value="Genomic_DNA"/>
</dbReference>